<keyword evidence="3" id="KW-1185">Reference proteome</keyword>
<dbReference type="Pfam" id="PF01592">
    <property type="entry name" value="NifU_N"/>
    <property type="match status" value="1"/>
</dbReference>
<gene>
    <name evidence="2" type="ORF">A9Q02_03835</name>
</gene>
<organism evidence="2 3">
    <name type="scientific">Candidatus Chloroploca asiatica</name>
    <dbReference type="NCBI Taxonomy" id="1506545"/>
    <lineage>
        <taxon>Bacteria</taxon>
        <taxon>Bacillati</taxon>
        <taxon>Chloroflexota</taxon>
        <taxon>Chloroflexia</taxon>
        <taxon>Chloroflexales</taxon>
        <taxon>Chloroflexineae</taxon>
        <taxon>Oscillochloridaceae</taxon>
        <taxon>Candidatus Chloroploca</taxon>
    </lineage>
</organism>
<dbReference type="InterPro" id="IPR002871">
    <property type="entry name" value="NIF_FeS_clus_asmbl_NifU_N"/>
</dbReference>
<reference evidence="2 3" key="1">
    <citation type="submission" date="2016-05" db="EMBL/GenBank/DDBJ databases">
        <authorList>
            <person name="Lavstsen T."/>
            <person name="Jespersen J.S."/>
        </authorList>
    </citation>
    <scope>NUCLEOTIDE SEQUENCE [LARGE SCALE GENOMIC DNA]</scope>
    <source>
        <strain evidence="2 3">B7-9</strain>
    </source>
</reference>
<feature type="domain" description="NIF system FeS cluster assembly NifU N-terminal" evidence="1">
    <location>
        <begin position="5"/>
        <end position="121"/>
    </location>
</feature>
<dbReference type="Gene3D" id="3.90.1010.10">
    <property type="match status" value="1"/>
</dbReference>
<dbReference type="GO" id="GO:0051536">
    <property type="term" value="F:iron-sulfur cluster binding"/>
    <property type="evidence" value="ECO:0007669"/>
    <property type="project" value="InterPro"/>
</dbReference>
<dbReference type="GO" id="GO:0005506">
    <property type="term" value="F:iron ion binding"/>
    <property type="evidence" value="ECO:0007669"/>
    <property type="project" value="InterPro"/>
</dbReference>
<protein>
    <submittedName>
        <fullName evidence="2">SUF system NifU family Fe-S cluster assembly protein</fullName>
    </submittedName>
</protein>
<dbReference type="CDD" id="cd06664">
    <property type="entry name" value="IscU_like"/>
    <property type="match status" value="1"/>
</dbReference>
<dbReference type="EMBL" id="LYXE01000127">
    <property type="protein sequence ID" value="PDV97595.1"/>
    <property type="molecule type" value="Genomic_DNA"/>
</dbReference>
<dbReference type="RefSeq" id="WP_097654221.1">
    <property type="nucleotide sequence ID" value="NZ_LYXE01000127.1"/>
</dbReference>
<name>A0A2H3L5S3_9CHLR</name>
<evidence type="ECO:0000259" key="1">
    <source>
        <dbReference type="Pfam" id="PF01592"/>
    </source>
</evidence>
<dbReference type="Proteomes" id="UP000220922">
    <property type="component" value="Unassembled WGS sequence"/>
</dbReference>
<evidence type="ECO:0000313" key="2">
    <source>
        <dbReference type="EMBL" id="PDV97595.1"/>
    </source>
</evidence>
<dbReference type="OrthoDB" id="9804157at2"/>
<dbReference type="SUPFAM" id="SSF82649">
    <property type="entry name" value="SufE/NifU"/>
    <property type="match status" value="1"/>
</dbReference>
<proteinExistence type="predicted"/>
<dbReference type="PANTHER" id="PTHR10093">
    <property type="entry name" value="IRON-SULFUR CLUSTER ASSEMBLY ENZYME NIFU HOMOLOG"/>
    <property type="match status" value="1"/>
</dbReference>
<dbReference type="NCBIfam" id="TIGR01994">
    <property type="entry name" value="SUF_scaf_2"/>
    <property type="match status" value="1"/>
</dbReference>
<sequence>MDDLYQQQILEHAKYPHNFGRLEDPDISHEEHNPLCGDRVRIELLIEHDIITDVRFEGRGCAISQASASLLTDELKGMSVEDAKVFRKEELLDLIGIPLTRNPTRLKCALLSLKALKAGLYGIDHLNEDDDDL</sequence>
<dbReference type="AlphaFoldDB" id="A0A2H3L5S3"/>
<evidence type="ECO:0000313" key="3">
    <source>
        <dbReference type="Proteomes" id="UP000220922"/>
    </source>
</evidence>
<dbReference type="GO" id="GO:0016226">
    <property type="term" value="P:iron-sulfur cluster assembly"/>
    <property type="evidence" value="ECO:0007669"/>
    <property type="project" value="InterPro"/>
</dbReference>
<comment type="caution">
    <text evidence="2">The sequence shown here is derived from an EMBL/GenBank/DDBJ whole genome shotgun (WGS) entry which is preliminary data.</text>
</comment>
<accession>A0A2H3L5S3</accession>